<name>G9YEF8_9FIRM</name>
<keyword evidence="2" id="KW-1185">Reference proteome</keyword>
<proteinExistence type="predicted"/>
<evidence type="ECO:0000313" key="1">
    <source>
        <dbReference type="EMBL" id="EHM44052.1"/>
    </source>
</evidence>
<organism evidence="1 2">
    <name type="scientific">Anaeroglobus geminatus F0357</name>
    <dbReference type="NCBI Taxonomy" id="861450"/>
    <lineage>
        <taxon>Bacteria</taxon>
        <taxon>Bacillati</taxon>
        <taxon>Bacillota</taxon>
        <taxon>Negativicutes</taxon>
        <taxon>Veillonellales</taxon>
        <taxon>Veillonellaceae</taxon>
        <taxon>Anaeroglobus</taxon>
    </lineage>
</organism>
<reference evidence="1 2" key="1">
    <citation type="submission" date="2011-08" db="EMBL/GenBank/DDBJ databases">
        <authorList>
            <person name="Weinstock G."/>
            <person name="Sodergren E."/>
            <person name="Clifton S."/>
            <person name="Fulton L."/>
            <person name="Fulton B."/>
            <person name="Courtney L."/>
            <person name="Fronick C."/>
            <person name="Harrison M."/>
            <person name="Strong C."/>
            <person name="Farmer C."/>
            <person name="Delahaunty K."/>
            <person name="Markovic C."/>
            <person name="Hall O."/>
            <person name="Minx P."/>
            <person name="Tomlinson C."/>
            <person name="Mitreva M."/>
            <person name="Hou S."/>
            <person name="Chen J."/>
            <person name="Wollam A."/>
            <person name="Pepin K.H."/>
            <person name="Johnson M."/>
            <person name="Bhonagiri V."/>
            <person name="Zhang X."/>
            <person name="Suruliraj S."/>
            <person name="Warren W."/>
            <person name="Chinwalla A."/>
            <person name="Mardis E.R."/>
            <person name="Wilson R.K."/>
        </authorList>
    </citation>
    <scope>NUCLEOTIDE SEQUENCE [LARGE SCALE GENOMIC DNA]</scope>
    <source>
        <strain evidence="1 2">F0357</strain>
    </source>
</reference>
<dbReference type="STRING" id="861450.HMPREF0080_00016"/>
<dbReference type="InterPro" id="IPR003735">
    <property type="entry name" value="Metal_Tscrpt_repr"/>
</dbReference>
<dbReference type="GO" id="GO:0046872">
    <property type="term" value="F:metal ion binding"/>
    <property type="evidence" value="ECO:0007669"/>
    <property type="project" value="InterPro"/>
</dbReference>
<dbReference type="PATRIC" id="fig|861450.3.peg.16"/>
<comment type="caution">
    <text evidence="1">The sequence shown here is derived from an EMBL/GenBank/DDBJ whole genome shotgun (WGS) entry which is preliminary data.</text>
</comment>
<evidence type="ECO:0000313" key="2">
    <source>
        <dbReference type="Proteomes" id="UP000005481"/>
    </source>
</evidence>
<dbReference type="eggNOG" id="COG1937">
    <property type="taxonomic scope" value="Bacteria"/>
</dbReference>
<dbReference type="PANTHER" id="PTHR33677:SF3">
    <property type="entry name" value="COPPER-SENSING TRANSCRIPTIONAL REPRESSOR RICR"/>
    <property type="match status" value="1"/>
</dbReference>
<sequence length="123" mass="14403">MGYIYKIYSSILLRRLIMVKESKCCCTTNIKLKYRNKEDKEYRQLVCRLNRIEGQIRGIRKMLEDDRYCVDILTQVSAVQSALNAFSKELLGQHIKSCVVHDIQEGKTEVVDELVVLLQKMMK</sequence>
<dbReference type="GO" id="GO:0045892">
    <property type="term" value="P:negative regulation of DNA-templated transcription"/>
    <property type="evidence" value="ECO:0007669"/>
    <property type="project" value="UniProtKB-ARBA"/>
</dbReference>
<protein>
    <submittedName>
        <fullName evidence="1">Copper-sensing transcriptional repressor CsoR family protein</fullName>
    </submittedName>
</protein>
<dbReference type="InterPro" id="IPR038390">
    <property type="entry name" value="Metal_Tscrpt_repr_sf"/>
</dbReference>
<dbReference type="PANTHER" id="PTHR33677">
    <property type="entry name" value="TRANSCRIPTIONAL REPRESSOR FRMR-RELATED"/>
    <property type="match status" value="1"/>
</dbReference>
<dbReference type="GO" id="GO:0003677">
    <property type="term" value="F:DNA binding"/>
    <property type="evidence" value="ECO:0007669"/>
    <property type="project" value="InterPro"/>
</dbReference>
<dbReference type="EMBL" id="AGCJ01000001">
    <property type="protein sequence ID" value="EHM44052.1"/>
    <property type="molecule type" value="Genomic_DNA"/>
</dbReference>
<dbReference type="HOGENOM" id="CLU_130332_0_0_9"/>
<dbReference type="Proteomes" id="UP000005481">
    <property type="component" value="Unassembled WGS sequence"/>
</dbReference>
<gene>
    <name evidence="1" type="ORF">HMPREF0080_00016</name>
</gene>
<dbReference type="AlphaFoldDB" id="G9YEF8"/>
<dbReference type="Pfam" id="PF02583">
    <property type="entry name" value="Trns_repr_metal"/>
    <property type="match status" value="1"/>
</dbReference>
<accession>G9YEF8</accession>
<dbReference type="Gene3D" id="1.20.58.1000">
    <property type="entry name" value="Metal-sensitive repressor, helix protomer"/>
    <property type="match status" value="1"/>
</dbReference>
<dbReference type="CDD" id="cd10156">
    <property type="entry name" value="FpFrmR-Cterm-like_DUF156"/>
    <property type="match status" value="1"/>
</dbReference>